<protein>
    <recommendedName>
        <fullName evidence="2">DUF5655 domain-containing protein</fullName>
    </recommendedName>
</protein>
<accession>A0A7W4UEE3</accession>
<dbReference type="AlphaFoldDB" id="A0A7W4UEE3"/>
<reference evidence="3 4" key="1">
    <citation type="submission" date="2020-08" db="EMBL/GenBank/DDBJ databases">
        <title>The Agave Microbiome: Exploring the role of microbial communities in plant adaptations to desert environments.</title>
        <authorList>
            <person name="Partida-Martinez L.P."/>
        </authorList>
    </citation>
    <scope>NUCLEOTIDE SEQUENCE [LARGE SCALE GENOMIC DNA]</scope>
    <source>
        <strain evidence="3 4">RAS26</strain>
    </source>
</reference>
<dbReference type="Proteomes" id="UP000518206">
    <property type="component" value="Unassembled WGS sequence"/>
</dbReference>
<dbReference type="EMBL" id="JACHVX010000002">
    <property type="protein sequence ID" value="MBB2922680.1"/>
    <property type="molecule type" value="Genomic_DNA"/>
</dbReference>
<evidence type="ECO:0000313" key="3">
    <source>
        <dbReference type="EMBL" id="MBB2922680.1"/>
    </source>
</evidence>
<gene>
    <name evidence="3" type="ORF">FHR80_001592</name>
</gene>
<feature type="domain" description="DUF5655" evidence="2">
    <location>
        <begin position="11"/>
        <end position="119"/>
    </location>
</feature>
<organism evidence="3 4">
    <name type="scientific">Cellulomonas cellasea</name>
    <dbReference type="NCBI Taxonomy" id="43670"/>
    <lineage>
        <taxon>Bacteria</taxon>
        <taxon>Bacillati</taxon>
        <taxon>Actinomycetota</taxon>
        <taxon>Actinomycetes</taxon>
        <taxon>Micrococcales</taxon>
        <taxon>Cellulomonadaceae</taxon>
        <taxon>Cellulomonas</taxon>
    </lineage>
</organism>
<evidence type="ECO:0000256" key="1">
    <source>
        <dbReference type="SAM" id="MobiDB-lite"/>
    </source>
</evidence>
<dbReference type="RefSeq" id="WP_311701946.1">
    <property type="nucleotide sequence ID" value="NZ_JACHVX010000002.1"/>
</dbReference>
<name>A0A7W4UEE3_9CELL</name>
<sequence>MAGTSHARDAEDFFAGEPVGLETFRRVDAALTALHDDVVVRVSRSQVAFRRRRGLAALWVPGRYLRRAAAPVVLSVATRERIDSDRFKDVVHPGPWMHHLEVTDPGQVDDEVLGWLRTAADEAGAPADRPASGAPPRGA</sequence>
<dbReference type="Pfam" id="PF18899">
    <property type="entry name" value="DUF5655"/>
    <property type="match status" value="1"/>
</dbReference>
<comment type="caution">
    <text evidence="3">The sequence shown here is derived from an EMBL/GenBank/DDBJ whole genome shotgun (WGS) entry which is preliminary data.</text>
</comment>
<reference evidence="3 4" key="2">
    <citation type="submission" date="2020-08" db="EMBL/GenBank/DDBJ databases">
        <authorList>
            <person name="Partida-Martinez L."/>
            <person name="Huntemann M."/>
            <person name="Clum A."/>
            <person name="Wang J."/>
            <person name="Palaniappan K."/>
            <person name="Ritter S."/>
            <person name="Chen I.-M."/>
            <person name="Stamatis D."/>
            <person name="Reddy T."/>
            <person name="O'Malley R."/>
            <person name="Daum C."/>
            <person name="Shapiro N."/>
            <person name="Ivanova N."/>
            <person name="Kyrpides N."/>
            <person name="Woyke T."/>
        </authorList>
    </citation>
    <scope>NUCLEOTIDE SEQUENCE [LARGE SCALE GENOMIC DNA]</scope>
    <source>
        <strain evidence="3 4">RAS26</strain>
    </source>
</reference>
<feature type="region of interest" description="Disordered" evidence="1">
    <location>
        <begin position="119"/>
        <end position="139"/>
    </location>
</feature>
<evidence type="ECO:0000259" key="2">
    <source>
        <dbReference type="Pfam" id="PF18899"/>
    </source>
</evidence>
<proteinExistence type="predicted"/>
<evidence type="ECO:0000313" key="4">
    <source>
        <dbReference type="Proteomes" id="UP000518206"/>
    </source>
</evidence>
<dbReference type="InterPro" id="IPR043714">
    <property type="entry name" value="DUF5655"/>
</dbReference>